<gene>
    <name evidence="13" type="ORF">QG37_03480</name>
</gene>
<dbReference type="PROSITE" id="PS51186">
    <property type="entry name" value="GNAT"/>
    <property type="match status" value="1"/>
</dbReference>
<protein>
    <recommendedName>
        <fullName evidence="3">N-acetyltransferase ECO1</fullName>
    </recommendedName>
    <alternativeName>
        <fullName evidence="11">Establishment of cohesion protein 1</fullName>
    </alternativeName>
</protein>
<dbReference type="VEuPathDB" id="FungiDB:CJI97_001709"/>
<evidence type="ECO:0000256" key="4">
    <source>
        <dbReference type="ARBA" id="ARBA00022679"/>
    </source>
</evidence>
<dbReference type="VEuPathDB" id="FungiDB:B9J08_001601"/>
<keyword evidence="4 13" id="KW-0808">Transferase</keyword>
<evidence type="ECO:0000256" key="7">
    <source>
        <dbReference type="ARBA" id="ARBA00022833"/>
    </source>
</evidence>
<comment type="caution">
    <text evidence="13">The sequence shown here is derived from an EMBL/GenBank/DDBJ whole genome shotgun (WGS) entry which is preliminary data.</text>
</comment>
<dbReference type="Pfam" id="PF13878">
    <property type="entry name" value="zf-C2H2_3"/>
    <property type="match status" value="1"/>
</dbReference>
<keyword evidence="8" id="KW-0539">Nucleus</keyword>
<keyword evidence="9" id="KW-0131">Cell cycle</keyword>
<dbReference type="PANTHER" id="PTHR45884:SF2">
    <property type="entry name" value="N-ACETYLTRANSFERASE ECO"/>
    <property type="match status" value="1"/>
</dbReference>
<evidence type="ECO:0000313" key="14">
    <source>
        <dbReference type="Proteomes" id="UP000037122"/>
    </source>
</evidence>
<comment type="similarity">
    <text evidence="2">Belongs to the acetyltransferase family. ECO subfamily.</text>
</comment>
<organism evidence="13 14">
    <name type="scientific">Candidozyma auris</name>
    <name type="common">Yeast</name>
    <name type="synonym">Candida auris</name>
    <dbReference type="NCBI Taxonomy" id="498019"/>
    <lineage>
        <taxon>Eukaryota</taxon>
        <taxon>Fungi</taxon>
        <taxon>Dikarya</taxon>
        <taxon>Ascomycota</taxon>
        <taxon>Saccharomycotina</taxon>
        <taxon>Pichiomycetes</taxon>
        <taxon>Metschnikowiaceae</taxon>
        <taxon>Candidozyma</taxon>
    </lineage>
</organism>
<dbReference type="GO" id="GO:0000785">
    <property type="term" value="C:chromatin"/>
    <property type="evidence" value="ECO:0007669"/>
    <property type="project" value="TreeGrafter"/>
</dbReference>
<evidence type="ECO:0000256" key="1">
    <source>
        <dbReference type="ARBA" id="ARBA00004123"/>
    </source>
</evidence>
<dbReference type="InterPro" id="IPR016181">
    <property type="entry name" value="Acyl_CoA_acyltransferase"/>
</dbReference>
<dbReference type="GO" id="GO:0008270">
    <property type="term" value="F:zinc ion binding"/>
    <property type="evidence" value="ECO:0007669"/>
    <property type="project" value="UniProtKB-KW"/>
</dbReference>
<dbReference type="AlphaFoldDB" id="A0A0L0P114"/>
<dbReference type="InterPro" id="IPR028005">
    <property type="entry name" value="AcTrfase_ESCO_Znf_dom"/>
</dbReference>
<keyword evidence="5" id="KW-0479">Metal-binding</keyword>
<keyword evidence="10" id="KW-0012">Acyltransferase</keyword>
<keyword evidence="6" id="KW-0863">Zinc-finger</keyword>
<reference evidence="14" key="1">
    <citation type="journal article" date="2015" name="BMC Genomics">
        <title>Draft genome of a commonly misdiagnosed multidrug resistant pathogen Candida auris.</title>
        <authorList>
            <person name="Chatterjee S."/>
            <person name="Alampalli S.V."/>
            <person name="Nageshan R.K."/>
            <person name="Chettiar S.T."/>
            <person name="Joshi S."/>
            <person name="Tatu U.S."/>
        </authorList>
    </citation>
    <scope>NUCLEOTIDE SEQUENCE [LARGE SCALE GENOMIC DNA]</scope>
    <source>
        <strain evidence="14">6684</strain>
    </source>
</reference>
<dbReference type="Pfam" id="PF13880">
    <property type="entry name" value="Acetyltransf_13"/>
    <property type="match status" value="1"/>
</dbReference>
<evidence type="ECO:0000256" key="2">
    <source>
        <dbReference type="ARBA" id="ARBA00005816"/>
    </source>
</evidence>
<dbReference type="InterPro" id="IPR000182">
    <property type="entry name" value="GNAT_dom"/>
</dbReference>
<evidence type="ECO:0000259" key="12">
    <source>
        <dbReference type="PROSITE" id="PS51186"/>
    </source>
</evidence>
<dbReference type="GO" id="GO:0061733">
    <property type="term" value="F:protein-lysine-acetyltransferase activity"/>
    <property type="evidence" value="ECO:0007669"/>
    <property type="project" value="TreeGrafter"/>
</dbReference>
<evidence type="ECO:0000256" key="5">
    <source>
        <dbReference type="ARBA" id="ARBA00022723"/>
    </source>
</evidence>
<accession>A0A0L0P114</accession>
<name>A0A0L0P114_CANAR</name>
<dbReference type="GO" id="GO:0005634">
    <property type="term" value="C:nucleus"/>
    <property type="evidence" value="ECO:0007669"/>
    <property type="project" value="UniProtKB-SubCell"/>
</dbReference>
<keyword evidence="7" id="KW-0862">Zinc</keyword>
<proteinExistence type="inferred from homology"/>
<evidence type="ECO:0000313" key="13">
    <source>
        <dbReference type="EMBL" id="KND99685.1"/>
    </source>
</evidence>
<dbReference type="EMBL" id="LGST01000022">
    <property type="protein sequence ID" value="KND99685.1"/>
    <property type="molecule type" value="Genomic_DNA"/>
</dbReference>
<dbReference type="InterPro" id="IPR028009">
    <property type="entry name" value="ESCO_Acetyltransf_dom"/>
</dbReference>
<sequence>MANDGKTRKVQGILNFASNKDVGPTSCKLCGMAYHSHLKPDRDAHQKYHSGFVNGRKWGGVITPLERIRARYNQKDTTIEIIRADAKLSSHISRVEKLLEFVNSELGAPPANDAWKKHFQGSIKPSAFVAVVQSTAVGMCITEPIIDVGTQGKWMVCLTQELVPNQTNKAIALGISRIWVAPKWRRYGIGRHLLRAVCNHLVHGVTLQPREVAFSQPSTSGIQLAKSFNGVKHKSGEVLLPVYIENA</sequence>
<evidence type="ECO:0000256" key="8">
    <source>
        <dbReference type="ARBA" id="ARBA00023242"/>
    </source>
</evidence>
<evidence type="ECO:0000256" key="3">
    <source>
        <dbReference type="ARBA" id="ARBA00022043"/>
    </source>
</evidence>
<dbReference type="CDD" id="cd04301">
    <property type="entry name" value="NAT_SF"/>
    <property type="match status" value="1"/>
</dbReference>
<dbReference type="VEuPathDB" id="FungiDB:QG37_03480"/>
<evidence type="ECO:0000256" key="11">
    <source>
        <dbReference type="ARBA" id="ARBA00032212"/>
    </source>
</evidence>
<evidence type="ECO:0000256" key="6">
    <source>
        <dbReference type="ARBA" id="ARBA00022771"/>
    </source>
</evidence>
<dbReference type="Proteomes" id="UP000037122">
    <property type="component" value="Unassembled WGS sequence"/>
</dbReference>
<dbReference type="SUPFAM" id="SSF55729">
    <property type="entry name" value="Acyl-CoA N-acyltransferases (Nat)"/>
    <property type="match status" value="1"/>
</dbReference>
<feature type="domain" description="N-acetyltransferase" evidence="12">
    <location>
        <begin position="79"/>
        <end position="245"/>
    </location>
</feature>
<dbReference type="VEuPathDB" id="FungiDB:CJJ07_000102"/>
<dbReference type="Gene3D" id="3.40.630.30">
    <property type="match status" value="1"/>
</dbReference>
<comment type="subcellular location">
    <subcellularLocation>
        <location evidence="1">Nucleus</location>
    </subcellularLocation>
</comment>
<evidence type="ECO:0000256" key="10">
    <source>
        <dbReference type="ARBA" id="ARBA00023315"/>
    </source>
</evidence>
<evidence type="ECO:0000256" key="9">
    <source>
        <dbReference type="ARBA" id="ARBA00023306"/>
    </source>
</evidence>
<dbReference type="PANTHER" id="PTHR45884">
    <property type="entry name" value="N-ACETYLTRANSFERASE ECO"/>
    <property type="match status" value="1"/>
</dbReference>
<dbReference type="GO" id="GO:0007064">
    <property type="term" value="P:mitotic sister chromatid cohesion"/>
    <property type="evidence" value="ECO:0007669"/>
    <property type="project" value="TreeGrafter"/>
</dbReference>